<gene>
    <name evidence="4" type="ORF">BLITH_0843</name>
</gene>
<comment type="caution">
    <text evidence="4">The sequence shown here is derived from an EMBL/GenBank/DDBJ whole genome shotgun (WGS) entry which is preliminary data.</text>
</comment>
<evidence type="ECO:0000256" key="3">
    <source>
        <dbReference type="SAM" id="MobiDB-lite"/>
    </source>
</evidence>
<keyword evidence="2" id="KW-1005">Bacterial flagellum biogenesis</keyword>
<evidence type="ECO:0000313" key="4">
    <source>
        <dbReference type="EMBL" id="PTQ52664.1"/>
    </source>
</evidence>
<accession>A0A2T5G8Z0</accession>
<dbReference type="InterPro" id="IPR005648">
    <property type="entry name" value="FlgD"/>
</dbReference>
<evidence type="ECO:0000313" key="5">
    <source>
        <dbReference type="Proteomes" id="UP000244016"/>
    </source>
</evidence>
<dbReference type="AlphaFoldDB" id="A0A2T5G8Z0"/>
<name>A0A2T5G8Z0_9BACL</name>
<dbReference type="GO" id="GO:0044781">
    <property type="term" value="P:bacterial-type flagellum organization"/>
    <property type="evidence" value="ECO:0007669"/>
    <property type="project" value="UniProtKB-KW"/>
</dbReference>
<evidence type="ECO:0000256" key="1">
    <source>
        <dbReference type="ARBA" id="ARBA00010577"/>
    </source>
</evidence>
<reference evidence="4 5" key="1">
    <citation type="submission" date="2017-08" db="EMBL/GenBank/DDBJ databases">
        <title>Burning lignite coal seam in the remote Altai Mountains harbors a hydrogen-driven thermophilic microbial community.</title>
        <authorList>
            <person name="Kadnikov V.V."/>
            <person name="Mardanov A.V."/>
            <person name="Ivasenko D."/>
            <person name="Beletsky A.V."/>
            <person name="Karnachuk O.V."/>
            <person name="Ravin N.V."/>
        </authorList>
    </citation>
    <scope>NUCLEOTIDE SEQUENCE [LARGE SCALE GENOMIC DNA]</scope>
    <source>
        <strain evidence="4">AL31</strain>
    </source>
</reference>
<comment type="similarity">
    <text evidence="1">Belongs to the FlgD family.</text>
</comment>
<evidence type="ECO:0008006" key="6">
    <source>
        <dbReference type="Google" id="ProtNLM"/>
    </source>
</evidence>
<feature type="region of interest" description="Disordered" evidence="3">
    <location>
        <begin position="67"/>
        <end position="92"/>
    </location>
</feature>
<dbReference type="EMBL" id="PEBW01000002">
    <property type="protein sequence ID" value="PTQ52664.1"/>
    <property type="molecule type" value="Genomic_DNA"/>
</dbReference>
<dbReference type="Proteomes" id="UP000244016">
    <property type="component" value="Unassembled WGS sequence"/>
</dbReference>
<protein>
    <recommendedName>
        <fullName evidence="6">Flagellar hook capping protein</fullName>
    </recommendedName>
</protein>
<proteinExistence type="inferred from homology"/>
<evidence type="ECO:0000256" key="2">
    <source>
        <dbReference type="ARBA" id="ARBA00022795"/>
    </source>
</evidence>
<sequence>MSSPGRGGTENVLGKDTFLKLFLTELRYQDPLSPADGKTFLTELALFSVVESVLKLTELVREIRDRLEGGSGSPSSGDMGNPPAPSGSSPGA</sequence>
<dbReference type="Pfam" id="PF03963">
    <property type="entry name" value="FlgD"/>
    <property type="match status" value="1"/>
</dbReference>
<organism evidence="4 5">
    <name type="scientific">Brockia lithotrophica</name>
    <dbReference type="NCBI Taxonomy" id="933949"/>
    <lineage>
        <taxon>Bacteria</taxon>
        <taxon>Bacillati</taxon>
        <taxon>Bacillota</taxon>
        <taxon>Bacilli</taxon>
        <taxon>Bacillales</taxon>
        <taxon>Bacillales Family X. Incertae Sedis</taxon>
        <taxon>Brockia</taxon>
    </lineage>
</organism>